<dbReference type="PANTHER" id="PTHR43244:SF1">
    <property type="entry name" value="5,10-METHYLENETETRAHYDROMETHANOPTERIN REDUCTASE"/>
    <property type="match status" value="1"/>
</dbReference>
<dbReference type="AlphaFoldDB" id="A0A382IHR1"/>
<protein>
    <recommendedName>
        <fullName evidence="2">Luciferase-like domain-containing protein</fullName>
    </recommendedName>
</protein>
<feature type="non-terminal residue" evidence="3">
    <location>
        <position position="1"/>
    </location>
</feature>
<dbReference type="Pfam" id="PF00296">
    <property type="entry name" value="Bac_luciferase"/>
    <property type="match status" value="1"/>
</dbReference>
<keyword evidence="1" id="KW-0560">Oxidoreductase</keyword>
<organism evidence="3">
    <name type="scientific">marine metagenome</name>
    <dbReference type="NCBI Taxonomy" id="408172"/>
    <lineage>
        <taxon>unclassified sequences</taxon>
        <taxon>metagenomes</taxon>
        <taxon>ecological metagenomes</taxon>
    </lineage>
</organism>
<dbReference type="PANTHER" id="PTHR43244">
    <property type="match status" value="1"/>
</dbReference>
<feature type="domain" description="Luciferase-like" evidence="2">
    <location>
        <begin position="2"/>
        <end position="190"/>
    </location>
</feature>
<dbReference type="InterPro" id="IPR011251">
    <property type="entry name" value="Luciferase-like_dom"/>
</dbReference>
<sequence>TTTRDFIEIFRRAISGEKTSMETETLRTRNFRLAIDPKTDLPIWLAAINDRMLRLAGAIADGVFLTWCPPSEVQQKLEIVRSGAVEVGRDPSDIEVVLSFWGFEGETEDVSLVRERCRRSVLAYAMVPTHRSAFLQAFPTLGEAAAAWEAGDREKALGLTGDEVLDSMCAVGPPGVVSNRVGKYVDAGVDLPVVFVIGPGHSGPEPALETMRSTAKVLGLMPD</sequence>
<gene>
    <name evidence="3" type="ORF">METZ01_LOCUS251729</name>
</gene>
<dbReference type="EMBL" id="UINC01067316">
    <property type="protein sequence ID" value="SVB98875.1"/>
    <property type="molecule type" value="Genomic_DNA"/>
</dbReference>
<dbReference type="SUPFAM" id="SSF51679">
    <property type="entry name" value="Bacterial luciferase-like"/>
    <property type="match status" value="1"/>
</dbReference>
<proteinExistence type="predicted"/>
<dbReference type="Gene3D" id="3.20.20.30">
    <property type="entry name" value="Luciferase-like domain"/>
    <property type="match status" value="1"/>
</dbReference>
<evidence type="ECO:0000259" key="2">
    <source>
        <dbReference type="Pfam" id="PF00296"/>
    </source>
</evidence>
<dbReference type="GO" id="GO:0016705">
    <property type="term" value="F:oxidoreductase activity, acting on paired donors, with incorporation or reduction of molecular oxygen"/>
    <property type="evidence" value="ECO:0007669"/>
    <property type="project" value="InterPro"/>
</dbReference>
<evidence type="ECO:0000256" key="1">
    <source>
        <dbReference type="ARBA" id="ARBA00023002"/>
    </source>
</evidence>
<dbReference type="InterPro" id="IPR050564">
    <property type="entry name" value="F420-G6PD/mer"/>
</dbReference>
<accession>A0A382IHR1</accession>
<reference evidence="3" key="1">
    <citation type="submission" date="2018-05" db="EMBL/GenBank/DDBJ databases">
        <authorList>
            <person name="Lanie J.A."/>
            <person name="Ng W.-L."/>
            <person name="Kazmierczak K.M."/>
            <person name="Andrzejewski T.M."/>
            <person name="Davidsen T.M."/>
            <person name="Wayne K.J."/>
            <person name="Tettelin H."/>
            <person name="Glass J.I."/>
            <person name="Rusch D."/>
            <person name="Podicherti R."/>
            <person name="Tsui H.-C.T."/>
            <person name="Winkler M.E."/>
        </authorList>
    </citation>
    <scope>NUCLEOTIDE SEQUENCE</scope>
</reference>
<name>A0A382IHR1_9ZZZZ</name>
<evidence type="ECO:0000313" key="3">
    <source>
        <dbReference type="EMBL" id="SVB98875.1"/>
    </source>
</evidence>
<dbReference type="InterPro" id="IPR036661">
    <property type="entry name" value="Luciferase-like_sf"/>
</dbReference>
<dbReference type="CDD" id="cd01097">
    <property type="entry name" value="Tetrahydromethanopterin_reductase"/>
    <property type="match status" value="1"/>
</dbReference>